<protein>
    <submittedName>
        <fullName evidence="1">Uncharacterized protein</fullName>
    </submittedName>
</protein>
<keyword evidence="2" id="KW-1185">Reference proteome</keyword>
<sequence length="242" mass="27149">MNPDSPPTLRSDAPCAAARDVAETLLEAFYQQDIREECLLSGDAAGAVEAADASAEAMAAVFRAEFPGRPPERAERAGRTFARALFVQDEIENWFALRSNAAAFDRPATEFLFTDLSEEYDGDVGDDPRWARVRGLLRRVCAETGIDAAYGDRQTEFWRQHGQRDENWVRTALEAHRLKVEAMVAGCEAEEATALSERFLSGVKLHDRWSRVDRDRDFAAIREIVTAYYQRVFELRGTPPSA</sequence>
<organism evidence="1 2">
    <name type="scientific">Halogeometricum luteum</name>
    <dbReference type="NCBI Taxonomy" id="2950537"/>
    <lineage>
        <taxon>Archaea</taxon>
        <taxon>Methanobacteriati</taxon>
        <taxon>Methanobacteriota</taxon>
        <taxon>Stenosarchaea group</taxon>
        <taxon>Halobacteria</taxon>
        <taxon>Halobacteriales</taxon>
        <taxon>Haloferacaceae</taxon>
        <taxon>Halogeometricum</taxon>
    </lineage>
</organism>
<evidence type="ECO:0000313" key="1">
    <source>
        <dbReference type="EMBL" id="MDS0292631.1"/>
    </source>
</evidence>
<evidence type="ECO:0000313" key="2">
    <source>
        <dbReference type="Proteomes" id="UP001254813"/>
    </source>
</evidence>
<name>A0ABU2FVR9_9EURY</name>
<dbReference type="EMBL" id="JAMQOQ010000001">
    <property type="protein sequence ID" value="MDS0292631.1"/>
    <property type="molecule type" value="Genomic_DNA"/>
</dbReference>
<gene>
    <name evidence="1" type="ORF">NDI79_00445</name>
</gene>
<comment type="caution">
    <text evidence="1">The sequence shown here is derived from an EMBL/GenBank/DDBJ whole genome shotgun (WGS) entry which is preliminary data.</text>
</comment>
<dbReference type="Proteomes" id="UP001254813">
    <property type="component" value="Unassembled WGS sequence"/>
</dbReference>
<dbReference type="RefSeq" id="WP_310926479.1">
    <property type="nucleotide sequence ID" value="NZ_JAMQOQ010000001.1"/>
</dbReference>
<reference evidence="1 2" key="1">
    <citation type="submission" date="2022-06" db="EMBL/GenBank/DDBJ databases">
        <title>Halogeometricum sp. a new haloarchaeum isolate from saline soil.</title>
        <authorList>
            <person name="Strakova D."/>
            <person name="Galisteo C."/>
            <person name="Sanchez-Porro C."/>
            <person name="Ventosa A."/>
        </authorList>
    </citation>
    <scope>NUCLEOTIDE SEQUENCE [LARGE SCALE GENOMIC DNA]</scope>
    <source>
        <strain evidence="2">S3BR25-2</strain>
    </source>
</reference>
<accession>A0ABU2FVR9</accession>
<proteinExistence type="predicted"/>